<keyword evidence="1" id="KW-1133">Transmembrane helix</keyword>
<evidence type="ECO:0000256" key="1">
    <source>
        <dbReference type="SAM" id="Phobius"/>
    </source>
</evidence>
<dbReference type="Proteomes" id="UP000188820">
    <property type="component" value="Unassembled WGS sequence"/>
</dbReference>
<gene>
    <name evidence="2" type="ORF">BKG89_01690</name>
</gene>
<comment type="caution">
    <text evidence="2">The sequence shown here is derived from an EMBL/GenBank/DDBJ whole genome shotgun (WGS) entry which is preliminary data.</text>
</comment>
<dbReference type="EMBL" id="MLAA01000005">
    <property type="protein sequence ID" value="OOF70981.1"/>
    <property type="molecule type" value="Genomic_DNA"/>
</dbReference>
<accession>A0ABX3L047</accession>
<evidence type="ECO:0000313" key="2">
    <source>
        <dbReference type="EMBL" id="OOF70981.1"/>
    </source>
</evidence>
<reference evidence="2 3" key="1">
    <citation type="submission" date="2016-10" db="EMBL/GenBank/DDBJ databases">
        <title>Rodentibacter gen. nov. and new species.</title>
        <authorList>
            <person name="Christensen H."/>
        </authorList>
    </citation>
    <scope>NUCLEOTIDE SEQUENCE [LARGE SCALE GENOMIC DNA]</scope>
    <source>
        <strain evidence="2 3">1998236014</strain>
    </source>
</reference>
<proteinExistence type="predicted"/>
<evidence type="ECO:0000313" key="3">
    <source>
        <dbReference type="Proteomes" id="UP000188820"/>
    </source>
</evidence>
<organism evidence="2 3">
    <name type="scientific">Rodentibacter caecimuris</name>
    <dbReference type="NCBI Taxonomy" id="1796644"/>
    <lineage>
        <taxon>Bacteria</taxon>
        <taxon>Pseudomonadati</taxon>
        <taxon>Pseudomonadota</taxon>
        <taxon>Gammaproteobacteria</taxon>
        <taxon>Pasteurellales</taxon>
        <taxon>Pasteurellaceae</taxon>
        <taxon>Rodentibacter</taxon>
    </lineage>
</organism>
<keyword evidence="1" id="KW-0812">Transmembrane</keyword>
<evidence type="ECO:0008006" key="4">
    <source>
        <dbReference type="Google" id="ProtNLM"/>
    </source>
</evidence>
<feature type="transmembrane region" description="Helical" evidence="1">
    <location>
        <begin position="20"/>
        <end position="38"/>
    </location>
</feature>
<sequence length="177" mass="20779">MLNFFDDPLNIYGKWLKKPFYYHVISCAILIMVPLFLPTSDYMDALQKLEITIQEVQHLRTKQEHQKKILATLQKKSDEGQLNPTLAGKILIVNQQVKELAEPILHIHRLQWDFEKNLILHLHIQGYFQPLYLFIDSLSHQVPSLSLYQLQINRIDDEQDAGSIECEMILQLQKDIT</sequence>
<keyword evidence="1" id="KW-0472">Membrane</keyword>
<name>A0ABX3L047_9PAST</name>
<keyword evidence="3" id="KW-1185">Reference proteome</keyword>
<protein>
    <recommendedName>
        <fullName evidence="4">Competence protein ComC</fullName>
    </recommendedName>
</protein>